<dbReference type="InterPro" id="IPR027275">
    <property type="entry name" value="PRC-brl_dom"/>
</dbReference>
<dbReference type="EMBL" id="JAMXFA010000020">
    <property type="protein sequence ID" value="MCT7979207.1"/>
    <property type="molecule type" value="Genomic_DNA"/>
</dbReference>
<dbReference type="PANTHER" id="PTHR38463:SF1">
    <property type="entry name" value="STRESS RESPONSE PROTEIN YSNF"/>
    <property type="match status" value="1"/>
</dbReference>
<dbReference type="Proteomes" id="UP001525961">
    <property type="component" value="Unassembled WGS sequence"/>
</dbReference>
<protein>
    <submittedName>
        <fullName evidence="4">DUF2382 domain-containing protein</fullName>
    </submittedName>
</protein>
<evidence type="ECO:0000259" key="3">
    <source>
        <dbReference type="Pfam" id="PF09557"/>
    </source>
</evidence>
<keyword evidence="5" id="KW-1185">Reference proteome</keyword>
<evidence type="ECO:0000313" key="5">
    <source>
        <dbReference type="Proteomes" id="UP001525961"/>
    </source>
</evidence>
<dbReference type="Pfam" id="PF09557">
    <property type="entry name" value="DUF2382"/>
    <property type="match status" value="1"/>
</dbReference>
<dbReference type="InterPro" id="IPR019060">
    <property type="entry name" value="DUF2382"/>
</dbReference>
<evidence type="ECO:0000313" key="4">
    <source>
        <dbReference type="EMBL" id="MCT7979207.1"/>
    </source>
</evidence>
<feature type="region of interest" description="Disordered" evidence="1">
    <location>
        <begin position="148"/>
        <end position="176"/>
    </location>
</feature>
<dbReference type="InterPro" id="IPR052967">
    <property type="entry name" value="Stress_Response_Assoc"/>
</dbReference>
<proteinExistence type="predicted"/>
<dbReference type="InterPro" id="IPR011033">
    <property type="entry name" value="PRC_barrel-like_sf"/>
</dbReference>
<dbReference type="PANTHER" id="PTHR38463">
    <property type="entry name" value="STRESS RESPONSE PROTEIN YSNF"/>
    <property type="match status" value="1"/>
</dbReference>
<dbReference type="InterPro" id="IPR014747">
    <property type="entry name" value="Bac_photo_RC_H_C"/>
</dbReference>
<dbReference type="RefSeq" id="WP_261236061.1">
    <property type="nucleotide sequence ID" value="NZ_JAMXFA010000020.1"/>
</dbReference>
<accession>A0ABT2N947</accession>
<feature type="domain" description="PRC-barrel" evidence="2">
    <location>
        <begin position="16"/>
        <end position="86"/>
    </location>
</feature>
<sequence length="333" mass="37938">MTLYKIEDFYPNYRNDLFEGDDIKGYDVYAGTNDEKIGNVDDALVDESGYFRYLVISTGFWVFGKRVLIPIGRCRVDNDHKRIYAMGLETKEQAENLPEYREDTVVDSQYEQNVRSIYGAPTYAVPSVENSAAVEDSPPVEGAGVAATATGRQVMPPTLPQTPSRATTTPTERTQSDRLVAQEDQSYSYDREPSFYNTTDLDHQKLKLYEERLVAHKRREKTGEVLVSKRVVTEQAKTTIPVENEKVVVQIREAVGAEQNLAAGEVAFNDTEVARLEVYTENADIRKEAFVREEVEIRKEVERNTVEAEETLRHEKLEVKREGNPIVEDKKRP</sequence>
<comment type="caution">
    <text evidence="4">The sequence shown here is derived from an EMBL/GenBank/DDBJ whole genome shotgun (WGS) entry which is preliminary data.</text>
</comment>
<dbReference type="Gene3D" id="3.90.50.10">
    <property type="entry name" value="Photosynthetic Reaction Center, subunit H, domain 2"/>
    <property type="match status" value="1"/>
</dbReference>
<reference evidence="4 5" key="1">
    <citation type="journal article" date="2022" name="Front. Microbiol.">
        <title>High genomic differentiation and limited gene flow indicate recent cryptic speciation within the genus Laspinema (cyanobacteria).</title>
        <authorList>
            <person name="Stanojkovic A."/>
            <person name="Skoupy S."/>
            <person name="Skaloud P."/>
            <person name="Dvorak P."/>
        </authorList>
    </citation>
    <scope>NUCLEOTIDE SEQUENCE [LARGE SCALE GENOMIC DNA]</scope>
    <source>
        <strain evidence="4 5">D3b</strain>
    </source>
</reference>
<name>A0ABT2N947_9CYAN</name>
<dbReference type="SUPFAM" id="SSF50346">
    <property type="entry name" value="PRC-barrel domain"/>
    <property type="match status" value="1"/>
</dbReference>
<evidence type="ECO:0000259" key="2">
    <source>
        <dbReference type="Pfam" id="PF05239"/>
    </source>
</evidence>
<evidence type="ECO:0000256" key="1">
    <source>
        <dbReference type="SAM" id="MobiDB-lite"/>
    </source>
</evidence>
<feature type="domain" description="DUF2382" evidence="3">
    <location>
        <begin position="206"/>
        <end position="319"/>
    </location>
</feature>
<dbReference type="Pfam" id="PF05239">
    <property type="entry name" value="PRC"/>
    <property type="match status" value="1"/>
</dbReference>
<gene>
    <name evidence="4" type="ORF">NG792_15965</name>
</gene>
<feature type="compositionally biased region" description="Polar residues" evidence="1">
    <location>
        <begin position="161"/>
        <end position="173"/>
    </location>
</feature>
<organism evidence="4 5">
    <name type="scientific">Laspinema olomoucense D3b</name>
    <dbReference type="NCBI Taxonomy" id="2953688"/>
    <lineage>
        <taxon>Bacteria</taxon>
        <taxon>Bacillati</taxon>
        <taxon>Cyanobacteriota</taxon>
        <taxon>Cyanophyceae</taxon>
        <taxon>Oscillatoriophycideae</taxon>
        <taxon>Oscillatoriales</taxon>
        <taxon>Laspinemataceae</taxon>
        <taxon>Laspinema</taxon>
        <taxon>Laspinema olomoucense</taxon>
    </lineage>
</organism>